<keyword evidence="10" id="KW-0966">Cell projection</keyword>
<dbReference type="STRING" id="1356854.N007_13150"/>
<keyword evidence="10" id="KW-0282">Flagellum</keyword>
<keyword evidence="5" id="KW-0975">Bacterial flagellum</keyword>
<protein>
    <recommendedName>
        <fullName evidence="7">Filament cap protein</fullName>
    </recommendedName>
    <alternativeName>
        <fullName evidence="6">Flagellar cap protein</fullName>
    </alternativeName>
</protein>
<evidence type="ECO:0000256" key="9">
    <source>
        <dbReference type="SAM" id="MobiDB-lite"/>
    </source>
</evidence>
<comment type="subcellular location">
    <subcellularLocation>
        <location evidence="1">Bacterial flagellum</location>
    </subcellularLocation>
</comment>
<keyword evidence="11" id="KW-1185">Reference proteome</keyword>
<dbReference type="Pfam" id="PF07196">
    <property type="entry name" value="Flagellin_IN"/>
    <property type="match status" value="1"/>
</dbReference>
<dbReference type="GO" id="GO:0009424">
    <property type="term" value="C:bacterial-type flagellum hook"/>
    <property type="evidence" value="ECO:0007669"/>
    <property type="project" value="InterPro"/>
</dbReference>
<evidence type="ECO:0000256" key="5">
    <source>
        <dbReference type="ARBA" id="ARBA00023143"/>
    </source>
</evidence>
<dbReference type="InterPro" id="IPR003481">
    <property type="entry name" value="FliD_N"/>
</dbReference>
<reference evidence="11" key="1">
    <citation type="journal article" date="2022" name="G3 (Bethesda)">
        <title>Unveiling the complete genome sequence of Alicyclobacillus acidoterrestris DSM 3922T, a taint-producing strain.</title>
        <authorList>
            <person name="Leonardo I.C."/>
            <person name="Barreto Crespo M.T."/>
            <person name="Gaspar F.B."/>
        </authorList>
    </citation>
    <scope>NUCLEOTIDE SEQUENCE [LARGE SCALE GENOMIC DNA]</scope>
    <source>
        <strain evidence="11">DSM 3922</strain>
    </source>
</reference>
<dbReference type="InterPro" id="IPR040026">
    <property type="entry name" value="FliD"/>
</dbReference>
<dbReference type="Proteomes" id="UP000829401">
    <property type="component" value="Chromosome"/>
</dbReference>
<organism evidence="10 11">
    <name type="scientific">Alicyclobacillus acidoterrestris (strain ATCC 49025 / DSM 3922 / CIP 106132 / NCIMB 13137 / GD3B)</name>
    <dbReference type="NCBI Taxonomy" id="1356854"/>
    <lineage>
        <taxon>Bacteria</taxon>
        <taxon>Bacillati</taxon>
        <taxon>Bacillota</taxon>
        <taxon>Bacilli</taxon>
        <taxon>Bacillales</taxon>
        <taxon>Alicyclobacillaceae</taxon>
        <taxon>Alicyclobacillus</taxon>
    </lineage>
</organism>
<accession>T0BRE7</accession>
<dbReference type="Pfam" id="PF02465">
    <property type="entry name" value="FliD_N"/>
    <property type="match status" value="1"/>
</dbReference>
<dbReference type="InterPro" id="IPR010810">
    <property type="entry name" value="Flagellin_hook_IN_motif"/>
</dbReference>
<name>T0BRE7_ALIAG</name>
<feature type="coiled-coil region" evidence="8">
    <location>
        <begin position="872"/>
        <end position="910"/>
    </location>
</feature>
<dbReference type="RefSeq" id="WP_021297684.1">
    <property type="nucleotide sequence ID" value="NZ_AURB01000158.1"/>
</dbReference>
<evidence type="ECO:0000256" key="6">
    <source>
        <dbReference type="ARBA" id="ARBA00033074"/>
    </source>
</evidence>
<dbReference type="EMBL" id="CP080467">
    <property type="protein sequence ID" value="UNO48799.1"/>
    <property type="molecule type" value="Genomic_DNA"/>
</dbReference>
<evidence type="ECO:0000313" key="10">
    <source>
        <dbReference type="EMBL" id="UNO48799.1"/>
    </source>
</evidence>
<proteinExistence type="inferred from homology"/>
<evidence type="ECO:0000256" key="1">
    <source>
        <dbReference type="ARBA" id="ARBA00004365"/>
    </source>
</evidence>
<dbReference type="eggNOG" id="COG1345">
    <property type="taxonomic scope" value="Bacteria"/>
</dbReference>
<dbReference type="PANTHER" id="PTHR30288">
    <property type="entry name" value="FLAGELLAR CAP/ASSEMBLY PROTEIN FLID"/>
    <property type="match status" value="1"/>
</dbReference>
<dbReference type="GO" id="GO:0009421">
    <property type="term" value="C:bacterial-type flagellum filament cap"/>
    <property type="evidence" value="ECO:0007669"/>
    <property type="project" value="InterPro"/>
</dbReference>
<accession>A0A9E6ZTB0</accession>
<evidence type="ECO:0000313" key="11">
    <source>
        <dbReference type="Proteomes" id="UP000829401"/>
    </source>
</evidence>
<keyword evidence="10" id="KW-0969">Cilium</keyword>
<feature type="compositionally biased region" description="Low complexity" evidence="9">
    <location>
        <begin position="827"/>
        <end position="837"/>
    </location>
</feature>
<dbReference type="InterPro" id="IPR010809">
    <property type="entry name" value="FliD_C"/>
</dbReference>
<evidence type="ECO:0000256" key="8">
    <source>
        <dbReference type="SAM" id="Coils"/>
    </source>
</evidence>
<keyword evidence="4 8" id="KW-0175">Coiled coil</keyword>
<gene>
    <name evidence="10" type="primary">fliD</name>
    <name evidence="10" type="ORF">K1I37_19520</name>
</gene>
<dbReference type="KEGG" id="aaco:K1I37_19520"/>
<sequence length="923" mass="95293">MTYIGALSGGSSSSSSSSSSAIDFTGGISGLASGIDTDSIIQGLMESAQEPLIQLLQQRQITQWKQASYQRVDNTLNDLKSNLSSLQLQSTFLQTTTSSSNSSLVSATSNIQSPSGSYSVKTYQLASGATVSSSKTLSTSSSYADTPLAQLSSSFGQSTSESFTLNGQTFTFNPQTATINTILQQINSEPSAGVSGFYDTNTGKVVLQTTSTGTGAKIEVSNDTAGLFSNVFGLAQTNAAGSASQPMVIDASYTTQNGEDVSTQDGTVDINGTKFAFTAGQSFSEIASLITAQSSQTGVSATYDATNHQLDLFGATTASQTLNFSQMPSAGDVLNVDGKTIAFYDSTTGTKPTADYTIDLSSVTTPEDVASAVASDIGSDTTLENELSATVANGTSVILNAKSYGSSGNFTTQYTPSNATVTFGAETLGTSGTSGTPTTQNITFSSVPAAGDSMTIAGQTIQFYDSSTESAPTGTGVTAIDVNNQTPSGIATAVAEALSGGATGTANGNVVTATATSNGSQSLDITYEYASAPVSGTGATNVQDTQLYSGIAVTDPTVDPTKTSVTDTMLGTIESTGLPASVQTGSDAYYSVNGYVTSSQTNQATYNNITFNLNGVTGPSSSVNVTVSSNTDAIVQAITSFVQQYNETLQYMQGQYNTKRNYDYAPLTQAQASQMTDTQITEWNQKAQAGMLENDQLLGSVMNNLKNVVSSTVPGQPTVNINGQQTTLNSLASIGISPIDVMNGVSSGATAPGVTTSGYNTYGLLQINTAQLQAAVEADPTAVMNLFTASGTGIAKQLYTTTSNSITQIQQQAGTGDTYDPTGPNATTTSSSSSSTTDDSSLLAYTLIDPNADFTTLFSLDPMNTSFLGEQVSTMDSQATSMNQQLQQLQQRYQTEYANMESAIEAVNSQSSYLVSMMGGSSS</sequence>
<dbReference type="PANTHER" id="PTHR30288:SF0">
    <property type="entry name" value="FLAGELLAR HOOK-ASSOCIATED PROTEIN 2"/>
    <property type="match status" value="1"/>
</dbReference>
<comment type="similarity">
    <text evidence="2">Belongs to the FliD family.</text>
</comment>
<dbReference type="OrthoDB" id="9776025at2"/>
<evidence type="ECO:0000256" key="2">
    <source>
        <dbReference type="ARBA" id="ARBA00009764"/>
    </source>
</evidence>
<dbReference type="Gene3D" id="3.30.70.2120">
    <property type="match status" value="1"/>
</dbReference>
<dbReference type="GO" id="GO:0071973">
    <property type="term" value="P:bacterial-type flagellum-dependent cell motility"/>
    <property type="evidence" value="ECO:0007669"/>
    <property type="project" value="TreeGrafter"/>
</dbReference>
<comment type="subunit">
    <text evidence="3">Homopentamer.</text>
</comment>
<dbReference type="GO" id="GO:0007155">
    <property type="term" value="P:cell adhesion"/>
    <property type="evidence" value="ECO:0007669"/>
    <property type="project" value="InterPro"/>
</dbReference>
<dbReference type="AlphaFoldDB" id="T0BRE7"/>
<dbReference type="Pfam" id="PF07195">
    <property type="entry name" value="FliD_C"/>
    <property type="match status" value="1"/>
</dbReference>
<evidence type="ECO:0000256" key="4">
    <source>
        <dbReference type="ARBA" id="ARBA00023054"/>
    </source>
</evidence>
<evidence type="ECO:0000256" key="7">
    <source>
        <dbReference type="ARBA" id="ARBA00033192"/>
    </source>
</evidence>
<feature type="region of interest" description="Disordered" evidence="9">
    <location>
        <begin position="809"/>
        <end position="837"/>
    </location>
</feature>
<evidence type="ECO:0000256" key="3">
    <source>
        <dbReference type="ARBA" id="ARBA00011255"/>
    </source>
</evidence>